<reference evidence="2" key="1">
    <citation type="submission" date="2016-10" db="EMBL/GenBank/DDBJ databases">
        <authorList>
            <person name="Varghese N."/>
        </authorList>
    </citation>
    <scope>NUCLEOTIDE SEQUENCE [LARGE SCALE GENOMIC DNA]</scope>
    <source>
        <strain evidence="2">GAS106B</strain>
    </source>
</reference>
<name>A0A1H1HFX6_9BURK</name>
<keyword evidence="2" id="KW-1185">Reference proteome</keyword>
<evidence type="ECO:0000313" key="1">
    <source>
        <dbReference type="EMBL" id="SDR24293.1"/>
    </source>
</evidence>
<dbReference type="InterPro" id="IPR000709">
    <property type="entry name" value="Leu_Ile_Val-bd"/>
</dbReference>
<protein>
    <submittedName>
        <fullName evidence="1">Amino acid/amide ABC transporter substrate-binding protein, HAAT family</fullName>
    </submittedName>
</protein>
<sequence length="382" mass="41952">MSNSVWKVGVLFSETGVTAAVEKTQRAATLLAIDEINRRGGVHGRQIQAIAYDPRARPTLFRDYARRLCDEDGVRIIFGCKMSSARKAVLPVVEAREALLFYPTLYEGFEYSQHCIYTGAAPNQNSVQLVNYLATHYGKRVYLIGSNYVFPYESNRVVGELFRLAGGCVAGERYLPLEVEQADIEGALAAIEAAQPDVIYSSLVGDGTAFFYDAYRRHGFDPATMPIGSLSTNEAEIAQMQPGSAEGHIVAAPYFSTLSTERNVDFLAAMARAGGVGMPVTSNAEAAYFQVHLFAKALELSHSDRIEPLLDALYSIDFDAPQGTVRVERENNHTYLWPKVGRVNARGTIDVVFDPGRCVRPDPFMIDLQPQAALLNASVVVH</sequence>
<dbReference type="InterPro" id="IPR039570">
    <property type="entry name" value="AmiC_PBP1"/>
</dbReference>
<proteinExistence type="predicted"/>
<evidence type="ECO:0000313" key="2">
    <source>
        <dbReference type="Proteomes" id="UP000183487"/>
    </source>
</evidence>
<dbReference type="Proteomes" id="UP000183487">
    <property type="component" value="Unassembled WGS sequence"/>
</dbReference>
<dbReference type="GO" id="GO:0006865">
    <property type="term" value="P:amino acid transport"/>
    <property type="evidence" value="ECO:0007669"/>
    <property type="project" value="InterPro"/>
</dbReference>
<dbReference type="SUPFAM" id="SSF53822">
    <property type="entry name" value="Periplasmic binding protein-like I"/>
    <property type="match status" value="1"/>
</dbReference>
<organism evidence="1 2">
    <name type="scientific">Paraburkholderia fungorum</name>
    <dbReference type="NCBI Taxonomy" id="134537"/>
    <lineage>
        <taxon>Bacteria</taxon>
        <taxon>Pseudomonadati</taxon>
        <taxon>Pseudomonadota</taxon>
        <taxon>Betaproteobacteria</taxon>
        <taxon>Burkholderiales</taxon>
        <taxon>Burkholderiaceae</taxon>
        <taxon>Paraburkholderia</taxon>
    </lineage>
</organism>
<dbReference type="Pfam" id="PF13433">
    <property type="entry name" value="Peripla_BP_5"/>
    <property type="match status" value="1"/>
</dbReference>
<accession>A0A1H1HFX6</accession>
<dbReference type="PANTHER" id="PTHR47628">
    <property type="match status" value="1"/>
</dbReference>
<dbReference type="PRINTS" id="PR00337">
    <property type="entry name" value="LEUILEVALBP"/>
</dbReference>
<dbReference type="EMBL" id="FNKP01000002">
    <property type="protein sequence ID" value="SDR24293.1"/>
    <property type="molecule type" value="Genomic_DNA"/>
</dbReference>
<dbReference type="AlphaFoldDB" id="A0A1H1HFX6"/>
<dbReference type="PANTHER" id="PTHR47628:SF1">
    <property type="entry name" value="ALIPHATIC AMIDASE EXPRESSION-REGULATING PROTEIN"/>
    <property type="match status" value="1"/>
</dbReference>
<dbReference type="InterPro" id="IPR028082">
    <property type="entry name" value="Peripla_BP_I"/>
</dbReference>
<gene>
    <name evidence="1" type="ORF">SAMN05443245_3858</name>
</gene>
<dbReference type="RefSeq" id="WP_074767637.1">
    <property type="nucleotide sequence ID" value="NZ_FNKP01000002.1"/>
</dbReference>
<dbReference type="GO" id="GO:0033218">
    <property type="term" value="F:amide binding"/>
    <property type="evidence" value="ECO:0007669"/>
    <property type="project" value="InterPro"/>
</dbReference>
<dbReference type="Gene3D" id="3.40.50.2300">
    <property type="match status" value="2"/>
</dbReference>
<dbReference type="CDD" id="cd06357">
    <property type="entry name" value="PBP1_AmiC"/>
    <property type="match status" value="1"/>
</dbReference>